<comment type="caution">
    <text evidence="1">The sequence shown here is derived from an EMBL/GenBank/DDBJ whole genome shotgun (WGS) entry which is preliminary data.</text>
</comment>
<protein>
    <submittedName>
        <fullName evidence="1">Uncharacterized protein</fullName>
    </submittedName>
</protein>
<dbReference type="OMA" id="MINCSAK"/>
<gene>
    <name evidence="1" type="ORF">POCTA_138.1.T0400040</name>
</gene>
<proteinExistence type="predicted"/>
<reference evidence="1" key="1">
    <citation type="submission" date="2021-01" db="EMBL/GenBank/DDBJ databases">
        <authorList>
            <consortium name="Genoscope - CEA"/>
            <person name="William W."/>
        </authorList>
    </citation>
    <scope>NUCLEOTIDE SEQUENCE</scope>
</reference>
<accession>A0A8S1U9C5</accession>
<keyword evidence="2" id="KW-1185">Reference proteome</keyword>
<dbReference type="EMBL" id="CAJJDP010000040">
    <property type="protein sequence ID" value="CAD8161460.1"/>
    <property type="molecule type" value="Genomic_DNA"/>
</dbReference>
<evidence type="ECO:0000313" key="2">
    <source>
        <dbReference type="Proteomes" id="UP000683925"/>
    </source>
</evidence>
<sequence>MMMTYFNRFYQKVSKIFNIIAQSQIGIRIYQVFEYQQHLKSLHQFVIKLPKMGSTCLKIPITTNDINLNEEVGQELKQSNQQKKEIQKIIDESVCSDDEIQLTSHSFEEIQENSNQSKYSMIKKLDQSVTIKSILKSNHNSQLVQTSSIRKSVSFCLIAPDKYKEMINCSAKLSSAQKEFLDSLCSSQ</sequence>
<dbReference type="Proteomes" id="UP000683925">
    <property type="component" value="Unassembled WGS sequence"/>
</dbReference>
<organism evidence="1 2">
    <name type="scientific">Paramecium octaurelia</name>
    <dbReference type="NCBI Taxonomy" id="43137"/>
    <lineage>
        <taxon>Eukaryota</taxon>
        <taxon>Sar</taxon>
        <taxon>Alveolata</taxon>
        <taxon>Ciliophora</taxon>
        <taxon>Intramacronucleata</taxon>
        <taxon>Oligohymenophorea</taxon>
        <taxon>Peniculida</taxon>
        <taxon>Parameciidae</taxon>
        <taxon>Paramecium</taxon>
    </lineage>
</organism>
<dbReference type="OrthoDB" id="303393at2759"/>
<dbReference type="AlphaFoldDB" id="A0A8S1U9C5"/>
<name>A0A8S1U9C5_PAROT</name>
<evidence type="ECO:0000313" key="1">
    <source>
        <dbReference type="EMBL" id="CAD8161460.1"/>
    </source>
</evidence>